<sequence>MTNKSFLGKFNRTEPKKCNSIETGITAKFTTCECNKAFNTISKCCGFSFSYVWEIVPNNLFHGFKGQQNNTFPIISSSCSKNHKNTFPSRFYIVDTTQNHLGDTSNYKFPNF</sequence>
<accession>A0A0A9CES4</accession>
<dbReference type="AlphaFoldDB" id="A0A0A9CES4"/>
<organism evidence="1">
    <name type="scientific">Arundo donax</name>
    <name type="common">Giant reed</name>
    <name type="synonym">Donax arundinaceus</name>
    <dbReference type="NCBI Taxonomy" id="35708"/>
    <lineage>
        <taxon>Eukaryota</taxon>
        <taxon>Viridiplantae</taxon>
        <taxon>Streptophyta</taxon>
        <taxon>Embryophyta</taxon>
        <taxon>Tracheophyta</taxon>
        <taxon>Spermatophyta</taxon>
        <taxon>Magnoliopsida</taxon>
        <taxon>Liliopsida</taxon>
        <taxon>Poales</taxon>
        <taxon>Poaceae</taxon>
        <taxon>PACMAD clade</taxon>
        <taxon>Arundinoideae</taxon>
        <taxon>Arundineae</taxon>
        <taxon>Arundo</taxon>
    </lineage>
</organism>
<protein>
    <submittedName>
        <fullName evidence="1">Uncharacterized protein</fullName>
    </submittedName>
</protein>
<name>A0A0A9CES4_ARUDO</name>
<reference evidence="1" key="1">
    <citation type="submission" date="2014-09" db="EMBL/GenBank/DDBJ databases">
        <authorList>
            <person name="Magalhaes I.L.F."/>
            <person name="Oliveira U."/>
            <person name="Santos F.R."/>
            <person name="Vidigal T.H.D.A."/>
            <person name="Brescovit A.D."/>
            <person name="Santos A.J."/>
        </authorList>
    </citation>
    <scope>NUCLEOTIDE SEQUENCE</scope>
    <source>
        <tissue evidence="1">Shoot tissue taken approximately 20 cm above the soil surface</tissue>
    </source>
</reference>
<proteinExistence type="predicted"/>
<dbReference type="EMBL" id="GBRH01223076">
    <property type="protein sequence ID" value="JAD74819.1"/>
    <property type="molecule type" value="Transcribed_RNA"/>
</dbReference>
<reference evidence="1" key="2">
    <citation type="journal article" date="2015" name="Data Brief">
        <title>Shoot transcriptome of the giant reed, Arundo donax.</title>
        <authorList>
            <person name="Barrero R.A."/>
            <person name="Guerrero F.D."/>
            <person name="Moolhuijzen P."/>
            <person name="Goolsby J.A."/>
            <person name="Tidwell J."/>
            <person name="Bellgard S.E."/>
            <person name="Bellgard M.I."/>
        </authorList>
    </citation>
    <scope>NUCLEOTIDE SEQUENCE</scope>
    <source>
        <tissue evidence="1">Shoot tissue taken approximately 20 cm above the soil surface</tissue>
    </source>
</reference>
<evidence type="ECO:0000313" key="1">
    <source>
        <dbReference type="EMBL" id="JAD74819.1"/>
    </source>
</evidence>